<feature type="transmembrane region" description="Helical" evidence="5">
    <location>
        <begin position="186"/>
        <end position="210"/>
    </location>
</feature>
<dbReference type="AlphaFoldDB" id="A0A941CZ45"/>
<dbReference type="RefSeq" id="WP_215338057.1">
    <property type="nucleotide sequence ID" value="NZ_JAGSGD010000001.1"/>
</dbReference>
<dbReference type="InterPro" id="IPR037185">
    <property type="entry name" value="EmrE-like"/>
</dbReference>
<feature type="domain" description="EamA" evidence="6">
    <location>
        <begin position="11"/>
        <end position="142"/>
    </location>
</feature>
<feature type="transmembrane region" description="Helical" evidence="5">
    <location>
        <begin position="216"/>
        <end position="237"/>
    </location>
</feature>
<dbReference type="SUPFAM" id="SSF103481">
    <property type="entry name" value="Multidrug resistance efflux transporter EmrE"/>
    <property type="match status" value="2"/>
</dbReference>
<feature type="transmembrane region" description="Helical" evidence="5">
    <location>
        <begin position="154"/>
        <end position="174"/>
    </location>
</feature>
<feature type="transmembrane region" description="Helical" evidence="5">
    <location>
        <begin position="69"/>
        <end position="91"/>
    </location>
</feature>
<dbReference type="GO" id="GO:0016020">
    <property type="term" value="C:membrane"/>
    <property type="evidence" value="ECO:0007669"/>
    <property type="project" value="UniProtKB-SubCell"/>
</dbReference>
<accession>A0A941CZ45</accession>
<organism evidence="7 8">
    <name type="scientific">Phenylobacterium glaciei</name>
    <dbReference type="NCBI Taxonomy" id="2803784"/>
    <lineage>
        <taxon>Bacteria</taxon>
        <taxon>Pseudomonadati</taxon>
        <taxon>Pseudomonadota</taxon>
        <taxon>Alphaproteobacteria</taxon>
        <taxon>Caulobacterales</taxon>
        <taxon>Caulobacteraceae</taxon>
        <taxon>Phenylobacterium</taxon>
    </lineage>
</organism>
<evidence type="ECO:0000256" key="5">
    <source>
        <dbReference type="SAM" id="Phobius"/>
    </source>
</evidence>
<gene>
    <name evidence="7" type="ORF">JKL49_02285</name>
</gene>
<feature type="transmembrane region" description="Helical" evidence="5">
    <location>
        <begin position="97"/>
        <end position="118"/>
    </location>
</feature>
<feature type="transmembrane region" description="Helical" evidence="5">
    <location>
        <begin position="40"/>
        <end position="57"/>
    </location>
</feature>
<evidence type="ECO:0000256" key="1">
    <source>
        <dbReference type="ARBA" id="ARBA00004141"/>
    </source>
</evidence>
<feature type="transmembrane region" description="Helical" evidence="5">
    <location>
        <begin position="271"/>
        <end position="289"/>
    </location>
</feature>
<sequence length="297" mass="31051">MTRPKPIDWLVLAALVVTWGSAFAALKIAVAHIPPFWNTALRLWIAVATLAIVLAIQRQGLPGWRDRAWRFYAFNGLVGMAVPFALFALAAERLPSAINAICNGASPIFTALLAHAFVSGEQLTARKAGGVALGFVGLLVLVGPRLTGGLSLEALALIGALAGAALYGVSNVVTKRAPPVPSSVGALMMCAWGAVFATIAAVFTGPFPAWPPMSSVLAVSAQGVFPTALATIGYVYLIQRRGPLFLSMAIYLAPLWATAVGVIFLAERPSWTAFVALALILSGVALATLEPREKLPA</sequence>
<proteinExistence type="predicted"/>
<dbReference type="EMBL" id="JAGSGD010000001">
    <property type="protein sequence ID" value="MBR7618204.1"/>
    <property type="molecule type" value="Genomic_DNA"/>
</dbReference>
<dbReference type="Pfam" id="PF00892">
    <property type="entry name" value="EamA"/>
    <property type="match status" value="2"/>
</dbReference>
<dbReference type="Proteomes" id="UP000622580">
    <property type="component" value="Unassembled WGS sequence"/>
</dbReference>
<name>A0A941CZ45_9CAUL</name>
<feature type="transmembrane region" description="Helical" evidence="5">
    <location>
        <begin position="130"/>
        <end position="148"/>
    </location>
</feature>
<keyword evidence="3 5" id="KW-1133">Transmembrane helix</keyword>
<dbReference type="InterPro" id="IPR000620">
    <property type="entry name" value="EamA_dom"/>
</dbReference>
<feature type="transmembrane region" description="Helical" evidence="5">
    <location>
        <begin position="244"/>
        <end position="265"/>
    </location>
</feature>
<dbReference type="InterPro" id="IPR050638">
    <property type="entry name" value="AA-Vitamin_Transporters"/>
</dbReference>
<protein>
    <submittedName>
        <fullName evidence="7">DMT family transporter</fullName>
    </submittedName>
</protein>
<comment type="subcellular location">
    <subcellularLocation>
        <location evidence="1">Membrane</location>
        <topology evidence="1">Multi-pass membrane protein</topology>
    </subcellularLocation>
</comment>
<feature type="domain" description="EamA" evidence="6">
    <location>
        <begin position="156"/>
        <end position="288"/>
    </location>
</feature>
<dbReference type="PANTHER" id="PTHR32322:SF9">
    <property type="entry name" value="AMINO-ACID METABOLITE EFFLUX PUMP-RELATED"/>
    <property type="match status" value="1"/>
</dbReference>
<reference evidence="7" key="1">
    <citation type="submission" date="2021-04" db="EMBL/GenBank/DDBJ databases">
        <title>Draft genome assembly of strain Phenylobacterium sp. 20VBR1 using MiniION and Illumina platforms.</title>
        <authorList>
            <person name="Thomas F.A."/>
            <person name="Krishnan K.P."/>
            <person name="Sinha R.K."/>
        </authorList>
    </citation>
    <scope>NUCLEOTIDE SEQUENCE</scope>
    <source>
        <strain evidence="7">20VBR1</strain>
    </source>
</reference>
<evidence type="ECO:0000256" key="2">
    <source>
        <dbReference type="ARBA" id="ARBA00022692"/>
    </source>
</evidence>
<evidence type="ECO:0000259" key="6">
    <source>
        <dbReference type="Pfam" id="PF00892"/>
    </source>
</evidence>
<keyword evidence="8" id="KW-1185">Reference proteome</keyword>
<evidence type="ECO:0000313" key="7">
    <source>
        <dbReference type="EMBL" id="MBR7618204.1"/>
    </source>
</evidence>
<keyword evidence="2 5" id="KW-0812">Transmembrane</keyword>
<evidence type="ECO:0000256" key="4">
    <source>
        <dbReference type="ARBA" id="ARBA00023136"/>
    </source>
</evidence>
<comment type="caution">
    <text evidence="7">The sequence shown here is derived from an EMBL/GenBank/DDBJ whole genome shotgun (WGS) entry which is preliminary data.</text>
</comment>
<evidence type="ECO:0000313" key="8">
    <source>
        <dbReference type="Proteomes" id="UP000622580"/>
    </source>
</evidence>
<keyword evidence="4 5" id="KW-0472">Membrane</keyword>
<dbReference type="PANTHER" id="PTHR32322">
    <property type="entry name" value="INNER MEMBRANE TRANSPORTER"/>
    <property type="match status" value="1"/>
</dbReference>
<evidence type="ECO:0000256" key="3">
    <source>
        <dbReference type="ARBA" id="ARBA00022989"/>
    </source>
</evidence>